<dbReference type="AlphaFoldDB" id="A0A811S2I7"/>
<dbReference type="EMBL" id="CAJGYO010000018">
    <property type="protein sequence ID" value="CAD6335749.1"/>
    <property type="molecule type" value="Genomic_DNA"/>
</dbReference>
<dbReference type="Gene3D" id="1.20.1280.50">
    <property type="match status" value="1"/>
</dbReference>
<name>A0A811S2I7_9POAL</name>
<dbReference type="Proteomes" id="UP000604825">
    <property type="component" value="Unassembled WGS sequence"/>
</dbReference>
<dbReference type="SUPFAM" id="SSF81383">
    <property type="entry name" value="F-box domain"/>
    <property type="match status" value="1"/>
</dbReference>
<protein>
    <recommendedName>
        <fullName evidence="2">F-box domain-containing protein</fullName>
    </recommendedName>
</protein>
<gene>
    <name evidence="3" type="ORF">NCGR_LOCUS59847</name>
</gene>
<dbReference type="InterPro" id="IPR055357">
    <property type="entry name" value="LRR_At1g61320_AtMIF1"/>
</dbReference>
<feature type="compositionally biased region" description="Gly residues" evidence="1">
    <location>
        <begin position="1"/>
        <end position="18"/>
    </location>
</feature>
<dbReference type="Pfam" id="PF08387">
    <property type="entry name" value="FBD"/>
    <property type="match status" value="1"/>
</dbReference>
<dbReference type="Gene3D" id="3.80.10.10">
    <property type="entry name" value="Ribonuclease Inhibitor"/>
    <property type="match status" value="1"/>
</dbReference>
<dbReference type="InterPro" id="IPR006566">
    <property type="entry name" value="FBD"/>
</dbReference>
<reference evidence="3" key="1">
    <citation type="submission" date="2020-10" db="EMBL/GenBank/DDBJ databases">
        <authorList>
            <person name="Han B."/>
            <person name="Lu T."/>
            <person name="Zhao Q."/>
            <person name="Huang X."/>
            <person name="Zhao Y."/>
        </authorList>
    </citation>
    <scope>NUCLEOTIDE SEQUENCE</scope>
</reference>
<dbReference type="OrthoDB" id="672536at2759"/>
<evidence type="ECO:0000256" key="1">
    <source>
        <dbReference type="SAM" id="MobiDB-lite"/>
    </source>
</evidence>
<dbReference type="InterPro" id="IPR032675">
    <property type="entry name" value="LRR_dom_sf"/>
</dbReference>
<proteinExistence type="predicted"/>
<dbReference type="Pfam" id="PF00646">
    <property type="entry name" value="F-box"/>
    <property type="match status" value="1"/>
</dbReference>
<dbReference type="InterPro" id="IPR001810">
    <property type="entry name" value="F-box_dom"/>
</dbReference>
<feature type="domain" description="F-box" evidence="2">
    <location>
        <begin position="41"/>
        <end position="85"/>
    </location>
</feature>
<comment type="caution">
    <text evidence="3">The sequence shown here is derived from an EMBL/GenBank/DDBJ whole genome shotgun (WGS) entry which is preliminary data.</text>
</comment>
<evidence type="ECO:0000313" key="3">
    <source>
        <dbReference type="EMBL" id="CAD6335749.1"/>
    </source>
</evidence>
<evidence type="ECO:0000259" key="2">
    <source>
        <dbReference type="PROSITE" id="PS50181"/>
    </source>
</evidence>
<accession>A0A811S2I7</accession>
<dbReference type="InterPro" id="IPR053772">
    <property type="entry name" value="At1g61320/At1g61330-like"/>
</dbReference>
<feature type="region of interest" description="Disordered" evidence="1">
    <location>
        <begin position="1"/>
        <end position="23"/>
    </location>
</feature>
<dbReference type="Pfam" id="PF23622">
    <property type="entry name" value="LRR_At1g61320_AtMIF1"/>
    <property type="match status" value="1"/>
</dbReference>
<dbReference type="PANTHER" id="PTHR34145">
    <property type="entry name" value="OS02G0105600 PROTEIN"/>
    <property type="match status" value="1"/>
</dbReference>
<sequence>MAIDSGGGGGGGGGGSGSGAKKQKVDEHYRCEAAGSDAIRADRFSALPDELRLHILTHLPLKDAIHTGALARGWRDLWKRRWAHRASVEVHLRSRDDLRRELDALAREPRPRRRLDRFSLIVDIWNLKSSELRRFLDYAAECGVEDLHVDTLQGTTASRLNFHLPLSSPALASLSLRHISVSKMYHKGARPFHALEVIRLASVSFRREAFREMMALCPSLLTLDLQCCSCNGLVFDRLPPNLRSLTIAGCDRITSLDFVRVPSLRSFRYSGCFSNLPLSIPRDAVLSDLYIQLYDSVTMKEWHIDKLRKSLPKDLSRLNVLTISYKALTLFDSEPMKEWNMDNLRKSLPTDLSSLNVLTIFCRVLTGASVLPMPANGASAQLPNFNLHSLKELHLIMFEMKAVNLANLYLFLKTFQCPNLERLFVQLSGLSAYRCNPMEGCIDQLWEEPPEDGLDNLVMVKVTNFNWCPTEVQLVSFLLRKASSLQKLLIVSRSVTPVDLPSAPEADLLLLKEALVNGKIMLTKSDYAATQPYHEAFRKPPIWQLDVIFLLTMKTFLHCVAATRSGTFMFRGMADALMLQQVMVL</sequence>
<evidence type="ECO:0000313" key="4">
    <source>
        <dbReference type="Proteomes" id="UP000604825"/>
    </source>
</evidence>
<dbReference type="PROSITE" id="PS50181">
    <property type="entry name" value="FBOX"/>
    <property type="match status" value="1"/>
</dbReference>
<dbReference type="SUPFAM" id="SSF52047">
    <property type="entry name" value="RNI-like"/>
    <property type="match status" value="1"/>
</dbReference>
<dbReference type="PANTHER" id="PTHR34145:SF65">
    <property type="entry name" value="FBD DOMAIN-CONTAINING PROTEIN"/>
    <property type="match status" value="1"/>
</dbReference>
<keyword evidence="4" id="KW-1185">Reference proteome</keyword>
<organism evidence="3 4">
    <name type="scientific">Miscanthus lutarioriparius</name>
    <dbReference type="NCBI Taxonomy" id="422564"/>
    <lineage>
        <taxon>Eukaryota</taxon>
        <taxon>Viridiplantae</taxon>
        <taxon>Streptophyta</taxon>
        <taxon>Embryophyta</taxon>
        <taxon>Tracheophyta</taxon>
        <taxon>Spermatophyta</taxon>
        <taxon>Magnoliopsida</taxon>
        <taxon>Liliopsida</taxon>
        <taxon>Poales</taxon>
        <taxon>Poaceae</taxon>
        <taxon>PACMAD clade</taxon>
        <taxon>Panicoideae</taxon>
        <taxon>Andropogonodae</taxon>
        <taxon>Andropogoneae</taxon>
        <taxon>Saccharinae</taxon>
        <taxon>Miscanthus</taxon>
    </lineage>
</organism>
<dbReference type="InterPro" id="IPR036047">
    <property type="entry name" value="F-box-like_dom_sf"/>
</dbReference>